<dbReference type="InterPro" id="IPR013325">
    <property type="entry name" value="RNA_pol_sigma_r2"/>
</dbReference>
<dbReference type="Gene3D" id="1.10.1740.10">
    <property type="match status" value="1"/>
</dbReference>
<dbReference type="InterPro" id="IPR039425">
    <property type="entry name" value="RNA_pol_sigma-70-like"/>
</dbReference>
<comment type="similarity">
    <text evidence="1">Belongs to the sigma-70 factor family. ECF subfamily.</text>
</comment>
<evidence type="ECO:0000256" key="6">
    <source>
        <dbReference type="SAM" id="MobiDB-lite"/>
    </source>
</evidence>
<keyword evidence="5" id="KW-0804">Transcription</keyword>
<reference evidence="9" key="1">
    <citation type="submission" date="2018-06" db="EMBL/GenBank/DDBJ databases">
        <authorList>
            <person name="Zhirakovskaya E."/>
        </authorList>
    </citation>
    <scope>NUCLEOTIDE SEQUENCE</scope>
</reference>
<sequence length="247" mass="28005">MVVPVNSFRLKRFAQLFYPKPLFLANSCQFARSTAAMHAIRETEKVARMGDKNLDQELVRRVQNGEKAAFDILVRKYEHKLANVIGRYIRDPSEVLDVSQEAFIKAYRALPNFRGDSAFYTWLYRIAINTAKNYLVASNRRPPRDDIDAQDAEQFESGSGLKEYATPERMALQGELAATIQAAIDDLPEELRTAIVLRELDGLSYEEIASAMDCPIGTVRSRIFRARDAIDTRIRPLLTDAEAGEEL</sequence>
<dbReference type="Pfam" id="PF08281">
    <property type="entry name" value="Sigma70_r4_2"/>
    <property type="match status" value="1"/>
</dbReference>
<gene>
    <name evidence="9" type="ORF">MNBD_GAMMA15-1251</name>
</gene>
<dbReference type="InterPro" id="IPR036388">
    <property type="entry name" value="WH-like_DNA-bd_sf"/>
</dbReference>
<protein>
    <submittedName>
        <fullName evidence="9">RNA polymerase sigma factor RpoE</fullName>
    </submittedName>
</protein>
<evidence type="ECO:0000259" key="8">
    <source>
        <dbReference type="Pfam" id="PF08281"/>
    </source>
</evidence>
<dbReference type="InterPro" id="IPR007627">
    <property type="entry name" value="RNA_pol_sigma70_r2"/>
</dbReference>
<dbReference type="PANTHER" id="PTHR43133:SF53">
    <property type="entry name" value="ECF RNA POLYMERASE SIGMA-E FACTOR"/>
    <property type="match status" value="1"/>
</dbReference>
<dbReference type="CDD" id="cd06171">
    <property type="entry name" value="Sigma70_r4"/>
    <property type="match status" value="1"/>
</dbReference>
<name>A0A3B0ZF85_9ZZZZ</name>
<dbReference type="InterPro" id="IPR013249">
    <property type="entry name" value="RNA_pol_sigma70_r4_t2"/>
</dbReference>
<dbReference type="SUPFAM" id="SSF88946">
    <property type="entry name" value="Sigma2 domain of RNA polymerase sigma factors"/>
    <property type="match status" value="1"/>
</dbReference>
<evidence type="ECO:0000313" key="9">
    <source>
        <dbReference type="EMBL" id="VAW79376.1"/>
    </source>
</evidence>
<keyword evidence="3" id="KW-0731">Sigma factor</keyword>
<feature type="domain" description="RNA polymerase sigma factor 70 region 4 type 2" evidence="8">
    <location>
        <begin position="180"/>
        <end position="229"/>
    </location>
</feature>
<dbReference type="GO" id="GO:0003677">
    <property type="term" value="F:DNA binding"/>
    <property type="evidence" value="ECO:0007669"/>
    <property type="project" value="UniProtKB-KW"/>
</dbReference>
<feature type="domain" description="RNA polymerase sigma-70 region 2" evidence="7">
    <location>
        <begin position="73"/>
        <end position="140"/>
    </location>
</feature>
<keyword evidence="2" id="KW-0805">Transcription regulation</keyword>
<evidence type="ECO:0000256" key="5">
    <source>
        <dbReference type="ARBA" id="ARBA00023163"/>
    </source>
</evidence>
<dbReference type="InterPro" id="IPR014284">
    <property type="entry name" value="RNA_pol_sigma-70_dom"/>
</dbReference>
<dbReference type="SUPFAM" id="SSF88659">
    <property type="entry name" value="Sigma3 and sigma4 domains of RNA polymerase sigma factors"/>
    <property type="match status" value="1"/>
</dbReference>
<dbReference type="InterPro" id="IPR013324">
    <property type="entry name" value="RNA_pol_sigma_r3/r4-like"/>
</dbReference>
<dbReference type="GO" id="GO:0016987">
    <property type="term" value="F:sigma factor activity"/>
    <property type="evidence" value="ECO:0007669"/>
    <property type="project" value="UniProtKB-KW"/>
</dbReference>
<evidence type="ECO:0000256" key="2">
    <source>
        <dbReference type="ARBA" id="ARBA00023015"/>
    </source>
</evidence>
<proteinExistence type="inferred from homology"/>
<keyword evidence="4" id="KW-0238">DNA-binding</keyword>
<evidence type="ECO:0000256" key="1">
    <source>
        <dbReference type="ARBA" id="ARBA00010641"/>
    </source>
</evidence>
<dbReference type="AlphaFoldDB" id="A0A3B0ZF85"/>
<evidence type="ECO:0000256" key="3">
    <source>
        <dbReference type="ARBA" id="ARBA00023082"/>
    </source>
</evidence>
<evidence type="ECO:0000256" key="4">
    <source>
        <dbReference type="ARBA" id="ARBA00023125"/>
    </source>
</evidence>
<feature type="region of interest" description="Disordered" evidence="6">
    <location>
        <begin position="139"/>
        <end position="160"/>
    </location>
</feature>
<dbReference type="EMBL" id="UOFN01000110">
    <property type="protein sequence ID" value="VAW79376.1"/>
    <property type="molecule type" value="Genomic_DNA"/>
</dbReference>
<accession>A0A3B0ZF85</accession>
<evidence type="ECO:0000259" key="7">
    <source>
        <dbReference type="Pfam" id="PF04542"/>
    </source>
</evidence>
<dbReference type="NCBIfam" id="TIGR02937">
    <property type="entry name" value="sigma70-ECF"/>
    <property type="match status" value="1"/>
</dbReference>
<dbReference type="Gene3D" id="1.10.10.10">
    <property type="entry name" value="Winged helix-like DNA-binding domain superfamily/Winged helix DNA-binding domain"/>
    <property type="match status" value="1"/>
</dbReference>
<dbReference type="InterPro" id="IPR014286">
    <property type="entry name" value="RNA_pol_sigma70_RpoE"/>
</dbReference>
<dbReference type="PANTHER" id="PTHR43133">
    <property type="entry name" value="RNA POLYMERASE ECF-TYPE SIGMA FACTO"/>
    <property type="match status" value="1"/>
</dbReference>
<dbReference type="FunFam" id="1.10.1740.10:FF:000001">
    <property type="entry name" value="RNA polymerase sigma factor"/>
    <property type="match status" value="1"/>
</dbReference>
<organism evidence="9">
    <name type="scientific">hydrothermal vent metagenome</name>
    <dbReference type="NCBI Taxonomy" id="652676"/>
    <lineage>
        <taxon>unclassified sequences</taxon>
        <taxon>metagenomes</taxon>
        <taxon>ecological metagenomes</taxon>
    </lineage>
</organism>
<dbReference type="NCBIfam" id="TIGR02939">
    <property type="entry name" value="RpoE_Sigma70"/>
    <property type="match status" value="1"/>
</dbReference>
<dbReference type="GO" id="GO:0006352">
    <property type="term" value="P:DNA-templated transcription initiation"/>
    <property type="evidence" value="ECO:0007669"/>
    <property type="project" value="InterPro"/>
</dbReference>
<dbReference type="Pfam" id="PF04542">
    <property type="entry name" value="Sigma70_r2"/>
    <property type="match status" value="1"/>
</dbReference>